<accession>A0A4Y9T5W1</accession>
<dbReference type="AlphaFoldDB" id="A0A4Y9T5W1"/>
<evidence type="ECO:0000313" key="2">
    <source>
        <dbReference type="EMBL" id="TFW36147.1"/>
    </source>
</evidence>
<proteinExistence type="predicted"/>
<dbReference type="RefSeq" id="WP_135187711.1">
    <property type="nucleotide sequence ID" value="NZ_SPUM01000002.1"/>
</dbReference>
<reference evidence="2 3" key="1">
    <citation type="submission" date="2019-03" db="EMBL/GenBank/DDBJ databases">
        <title>Draft genome of Massilia hortus sp. nov., a novel bacterial species of the Oxalobacteraceae family.</title>
        <authorList>
            <person name="Peta V."/>
            <person name="Raths R."/>
            <person name="Bucking H."/>
        </authorList>
    </citation>
    <scope>NUCLEOTIDE SEQUENCE [LARGE SCALE GENOMIC DNA]</scope>
    <source>
        <strain evidence="2 3">ONC3</strain>
    </source>
</reference>
<sequence>MRRQLLGRAVAPCTAALLLAGCAFPYSPAPVVTNFRTIHQEKVLAAAHWKAISAHIEQQLSPALRNAPRLPLYVQPVQATPFNQALASQMITSLVNDGFVVSKMPEGALLVEIDTQAVEFSRNRPQYKTTGEHSALAAGLWVLTDIQSHTPQWFATAAIFTQDAYKWFQSQFATGETPKTEILISVGVSSEQRYYARSTSVYYTSDSDRTLYQVEPPKVQLVKSFAVKGEGRQ</sequence>
<gene>
    <name evidence="2" type="ORF">E4O92_00130</name>
</gene>
<dbReference type="Proteomes" id="UP000297258">
    <property type="component" value="Unassembled WGS sequence"/>
</dbReference>
<evidence type="ECO:0000256" key="1">
    <source>
        <dbReference type="SAM" id="SignalP"/>
    </source>
</evidence>
<keyword evidence="3" id="KW-1185">Reference proteome</keyword>
<evidence type="ECO:0008006" key="4">
    <source>
        <dbReference type="Google" id="ProtNLM"/>
    </source>
</evidence>
<name>A0A4Y9T5W1_9BURK</name>
<dbReference type="OrthoDB" id="6891340at2"/>
<feature type="signal peptide" evidence="1">
    <location>
        <begin position="1"/>
        <end position="25"/>
    </location>
</feature>
<keyword evidence="1" id="KW-0732">Signal</keyword>
<evidence type="ECO:0000313" key="3">
    <source>
        <dbReference type="Proteomes" id="UP000297258"/>
    </source>
</evidence>
<protein>
    <recommendedName>
        <fullName evidence="4">Lipoprotein</fullName>
    </recommendedName>
</protein>
<comment type="caution">
    <text evidence="2">The sequence shown here is derived from an EMBL/GenBank/DDBJ whole genome shotgun (WGS) entry which is preliminary data.</text>
</comment>
<feature type="chain" id="PRO_5021307958" description="Lipoprotein" evidence="1">
    <location>
        <begin position="26"/>
        <end position="233"/>
    </location>
</feature>
<dbReference type="PROSITE" id="PS51257">
    <property type="entry name" value="PROKAR_LIPOPROTEIN"/>
    <property type="match status" value="1"/>
</dbReference>
<organism evidence="2 3">
    <name type="scientific">Massilia horti</name>
    <dbReference type="NCBI Taxonomy" id="2562153"/>
    <lineage>
        <taxon>Bacteria</taxon>
        <taxon>Pseudomonadati</taxon>
        <taxon>Pseudomonadota</taxon>
        <taxon>Betaproteobacteria</taxon>
        <taxon>Burkholderiales</taxon>
        <taxon>Oxalobacteraceae</taxon>
        <taxon>Telluria group</taxon>
        <taxon>Massilia</taxon>
    </lineage>
</organism>
<dbReference type="EMBL" id="SPUM01000002">
    <property type="protein sequence ID" value="TFW36147.1"/>
    <property type="molecule type" value="Genomic_DNA"/>
</dbReference>